<evidence type="ECO:0000259" key="2">
    <source>
        <dbReference type="Pfam" id="PF00296"/>
    </source>
</evidence>
<dbReference type="InterPro" id="IPR050766">
    <property type="entry name" value="Bact_Lucif_Oxidored"/>
</dbReference>
<organism evidence="3 4">
    <name type="scientific">Paenibacillus kyungheensis</name>
    <dbReference type="NCBI Taxonomy" id="1452732"/>
    <lineage>
        <taxon>Bacteria</taxon>
        <taxon>Bacillati</taxon>
        <taxon>Bacillota</taxon>
        <taxon>Bacilli</taxon>
        <taxon>Bacillales</taxon>
        <taxon>Paenibacillaceae</taxon>
        <taxon>Paenibacillus</taxon>
    </lineage>
</organism>
<comment type="similarity">
    <text evidence="1">To bacterial alkanal monooxygenase alpha and beta chains.</text>
</comment>
<dbReference type="GO" id="GO:0005829">
    <property type="term" value="C:cytosol"/>
    <property type="evidence" value="ECO:0007669"/>
    <property type="project" value="TreeGrafter"/>
</dbReference>
<dbReference type="Pfam" id="PF00296">
    <property type="entry name" value="Bac_luciferase"/>
    <property type="match status" value="1"/>
</dbReference>
<dbReference type="KEGG" id="pka:PQ456_05600"/>
<evidence type="ECO:0000256" key="1">
    <source>
        <dbReference type="ARBA" id="ARBA00007789"/>
    </source>
</evidence>
<dbReference type="EMBL" id="CP117416">
    <property type="protein sequence ID" value="WCT56995.1"/>
    <property type="molecule type" value="Genomic_DNA"/>
</dbReference>
<name>A0AAX3M4K9_9BACL</name>
<dbReference type="InterPro" id="IPR011251">
    <property type="entry name" value="Luciferase-like_dom"/>
</dbReference>
<sequence>MKALPLGILDMSPVLESVSVEEALQQSVRLAQMAEEQGYERFWLSEHHDMAGLACTAPEILITYIGAHTSTIRLGSGGVLLPHYSALKIAETFRMLSALYPGRIDLGIGRAPGGSAHASIALSGNYLEHVAQMPTLMQDLTHLLQNKYEIEGGEVFARPIPAQEPECWLLGTNIKSAGLAAEYGTGYVFGYFMSDNDGQKAIQHYLEQYQATSLQSHPKVMMAISVICADTQTEAEQLYEHWKSHSQAPGGSTDEIPAPIVASTENIIEQLQQLQTQYKADELLLICPLQTYDQRIHVYQKIAEANQSVSSVSLL</sequence>
<dbReference type="NCBIfam" id="TIGR03558">
    <property type="entry name" value="oxido_grp_1"/>
    <property type="match status" value="1"/>
</dbReference>
<accession>A0AAX3M4K9</accession>
<dbReference type="PANTHER" id="PTHR30137">
    <property type="entry name" value="LUCIFERASE-LIKE MONOOXYGENASE"/>
    <property type="match status" value="1"/>
</dbReference>
<dbReference type="Proteomes" id="UP001220509">
    <property type="component" value="Chromosome"/>
</dbReference>
<dbReference type="GO" id="GO:0016705">
    <property type="term" value="F:oxidoreductase activity, acting on paired donors, with incorporation or reduction of molecular oxygen"/>
    <property type="evidence" value="ECO:0007669"/>
    <property type="project" value="InterPro"/>
</dbReference>
<dbReference type="InterPro" id="IPR036661">
    <property type="entry name" value="Luciferase-like_sf"/>
</dbReference>
<proteinExistence type="predicted"/>
<reference evidence="3 4" key="1">
    <citation type="submission" date="2023-02" db="EMBL/GenBank/DDBJ databases">
        <title>Genome sequence of Paenibacillus kyungheensis KACC 18744.</title>
        <authorList>
            <person name="Kim S."/>
            <person name="Heo J."/>
            <person name="Kwon S.-W."/>
        </authorList>
    </citation>
    <scope>NUCLEOTIDE SEQUENCE [LARGE SCALE GENOMIC DNA]</scope>
    <source>
        <strain evidence="3 4">KACC 18744</strain>
    </source>
</reference>
<gene>
    <name evidence="3" type="ORF">PQ456_05600</name>
</gene>
<evidence type="ECO:0000313" key="4">
    <source>
        <dbReference type="Proteomes" id="UP001220509"/>
    </source>
</evidence>
<feature type="domain" description="Luciferase-like" evidence="2">
    <location>
        <begin position="10"/>
        <end position="244"/>
    </location>
</feature>
<dbReference type="SUPFAM" id="SSF51679">
    <property type="entry name" value="Bacterial luciferase-like"/>
    <property type="match status" value="1"/>
</dbReference>
<dbReference type="Gene3D" id="3.20.20.30">
    <property type="entry name" value="Luciferase-like domain"/>
    <property type="match status" value="1"/>
</dbReference>
<keyword evidence="3" id="KW-0560">Oxidoreductase</keyword>
<dbReference type="PANTHER" id="PTHR30137:SF20">
    <property type="entry name" value="N-ACETYL-S-ALKYLCYSTEINE MONOOXYGENASE"/>
    <property type="match status" value="1"/>
</dbReference>
<dbReference type="InterPro" id="IPR019949">
    <property type="entry name" value="CmoO-like"/>
</dbReference>
<dbReference type="AlphaFoldDB" id="A0AAX3M4K9"/>
<dbReference type="RefSeq" id="WP_273615254.1">
    <property type="nucleotide sequence ID" value="NZ_CP117416.1"/>
</dbReference>
<dbReference type="CDD" id="cd00347">
    <property type="entry name" value="Flavin_utilizing_monoxygenases"/>
    <property type="match status" value="1"/>
</dbReference>
<protein>
    <submittedName>
        <fullName evidence="3">MsnO8 family LLM class oxidoreductase</fullName>
        <ecNumber evidence="3">1.-.-.-</ecNumber>
    </submittedName>
</protein>
<evidence type="ECO:0000313" key="3">
    <source>
        <dbReference type="EMBL" id="WCT56995.1"/>
    </source>
</evidence>
<keyword evidence="4" id="KW-1185">Reference proteome</keyword>
<dbReference type="EC" id="1.-.-.-" evidence="3"/>